<evidence type="ECO:0000313" key="4">
    <source>
        <dbReference type="Proteomes" id="UP000552644"/>
    </source>
</evidence>
<dbReference type="EMBL" id="JACHJP010000004">
    <property type="protein sequence ID" value="MBB4917533.1"/>
    <property type="molecule type" value="Genomic_DNA"/>
</dbReference>
<sequence length="358" mass="36588">MAEVSAGTLAEMLNERRHLIEIARWMFGSETMADRIVQETYRRWYTLTDEERTKITIPRAWLTKVAGSICLDLLATSGTARSIVGPDVIPQLPGIPDAADVSGGVPQPSGTPGDTPQPAISGTARPPGPVVSLGGMPQPDISGTTGLPGPVAGPGDTPQPGASGTARPPESVVGPGGMPHPDISSTAWPPGPVVSPGDMPQPGISGTARQPGSVAGPVPRPEFASGLARHQAGSNRAVLDGDDRVVRRFAEVCALGDVTALGEILTTGATAVSDGGGKLRAAVHPVYGADSVARFVIALLAGQPGTEVTAESVNGRTGLVLRQAGQAVAVVGMSVAGAMVTAVWIVLNPDKLQPWHRP</sequence>
<keyword evidence="2" id="KW-0472">Membrane</keyword>
<dbReference type="RefSeq" id="WP_184717811.1">
    <property type="nucleotide sequence ID" value="NZ_JACHJP010000004.1"/>
</dbReference>
<organism evidence="3 4">
    <name type="scientific">Streptosporangium saharense</name>
    <dbReference type="NCBI Taxonomy" id="1706840"/>
    <lineage>
        <taxon>Bacteria</taxon>
        <taxon>Bacillati</taxon>
        <taxon>Actinomycetota</taxon>
        <taxon>Actinomycetes</taxon>
        <taxon>Streptosporangiales</taxon>
        <taxon>Streptosporangiaceae</taxon>
        <taxon>Streptosporangium</taxon>
    </lineage>
</organism>
<keyword evidence="2" id="KW-1133">Transmembrane helix</keyword>
<feature type="region of interest" description="Disordered" evidence="1">
    <location>
        <begin position="94"/>
        <end position="235"/>
    </location>
</feature>
<protein>
    <submittedName>
        <fullName evidence="3">Uncharacterized protein</fullName>
    </submittedName>
</protein>
<evidence type="ECO:0000256" key="1">
    <source>
        <dbReference type="SAM" id="MobiDB-lite"/>
    </source>
</evidence>
<comment type="caution">
    <text evidence="3">The sequence shown here is derived from an EMBL/GenBank/DDBJ whole genome shotgun (WGS) entry which is preliminary data.</text>
</comment>
<dbReference type="InterPro" id="IPR032710">
    <property type="entry name" value="NTF2-like_dom_sf"/>
</dbReference>
<reference evidence="3 4" key="1">
    <citation type="submission" date="2020-08" db="EMBL/GenBank/DDBJ databases">
        <title>Genomic Encyclopedia of Type Strains, Phase III (KMG-III): the genomes of soil and plant-associated and newly described type strains.</title>
        <authorList>
            <person name="Whitman W."/>
        </authorList>
    </citation>
    <scope>NUCLEOTIDE SEQUENCE [LARGE SCALE GENOMIC DNA]</scope>
    <source>
        <strain evidence="3 4">CECT 8840</strain>
    </source>
</reference>
<dbReference type="InterPro" id="IPR013325">
    <property type="entry name" value="RNA_pol_sigma_r2"/>
</dbReference>
<keyword evidence="2" id="KW-0812">Transmembrane</keyword>
<dbReference type="GO" id="GO:0016987">
    <property type="term" value="F:sigma factor activity"/>
    <property type="evidence" value="ECO:0007669"/>
    <property type="project" value="TreeGrafter"/>
</dbReference>
<dbReference type="PANTHER" id="PTHR30173:SF43">
    <property type="entry name" value="ECF RNA POLYMERASE SIGMA FACTOR SIGI-RELATED"/>
    <property type="match status" value="1"/>
</dbReference>
<evidence type="ECO:0000313" key="3">
    <source>
        <dbReference type="EMBL" id="MBB4917533.1"/>
    </source>
</evidence>
<feature type="transmembrane region" description="Helical" evidence="2">
    <location>
        <begin position="327"/>
        <end position="347"/>
    </location>
</feature>
<dbReference type="Proteomes" id="UP000552644">
    <property type="component" value="Unassembled WGS sequence"/>
</dbReference>
<keyword evidence="4" id="KW-1185">Reference proteome</keyword>
<name>A0A7W7VPC2_9ACTN</name>
<gene>
    <name evidence="3" type="ORF">FHS44_004641</name>
</gene>
<feature type="compositionally biased region" description="Polar residues" evidence="1">
    <location>
        <begin position="108"/>
        <end position="120"/>
    </location>
</feature>
<dbReference type="AlphaFoldDB" id="A0A7W7VPC2"/>
<dbReference type="SUPFAM" id="SSF88946">
    <property type="entry name" value="Sigma2 domain of RNA polymerase sigma factors"/>
    <property type="match status" value="1"/>
</dbReference>
<dbReference type="GO" id="GO:0006352">
    <property type="term" value="P:DNA-templated transcription initiation"/>
    <property type="evidence" value="ECO:0007669"/>
    <property type="project" value="InterPro"/>
</dbReference>
<evidence type="ECO:0000256" key="2">
    <source>
        <dbReference type="SAM" id="Phobius"/>
    </source>
</evidence>
<dbReference type="PANTHER" id="PTHR30173">
    <property type="entry name" value="SIGMA 19 FACTOR"/>
    <property type="match status" value="1"/>
</dbReference>
<dbReference type="SUPFAM" id="SSF54427">
    <property type="entry name" value="NTF2-like"/>
    <property type="match status" value="1"/>
</dbReference>
<accession>A0A7W7VPC2</accession>
<dbReference type="InterPro" id="IPR052704">
    <property type="entry name" value="ECF_Sigma-70_Domain"/>
</dbReference>
<proteinExistence type="predicted"/>